<evidence type="ECO:0000313" key="3">
    <source>
        <dbReference type="Proteomes" id="UP001175261"/>
    </source>
</evidence>
<name>A0AA39L456_SARSR</name>
<keyword evidence="3" id="KW-1185">Reference proteome</keyword>
<keyword evidence="1" id="KW-1133">Transmembrane helix</keyword>
<dbReference type="EMBL" id="JAPDFR010000009">
    <property type="protein sequence ID" value="KAK0383836.1"/>
    <property type="molecule type" value="Genomic_DNA"/>
</dbReference>
<dbReference type="AlphaFoldDB" id="A0AA39L456"/>
<keyword evidence="1" id="KW-0812">Transmembrane</keyword>
<sequence>MAITTAISDLFASIYELFASILGTMYSLVHAVIMAFVNFVTGIFTLAGDILGGVAEMAGGVGKFLASNIAILAIGVIGAVLFVRYTAQGQRVAQGAKKTN</sequence>
<keyword evidence="1" id="KW-0472">Membrane</keyword>
<proteinExistence type="predicted"/>
<dbReference type="Proteomes" id="UP001175261">
    <property type="component" value="Unassembled WGS sequence"/>
</dbReference>
<reference evidence="2" key="1">
    <citation type="submission" date="2022-10" db="EMBL/GenBank/DDBJ databases">
        <title>Determination and structural analysis of whole genome sequence of Sarocladium strictum F4-1.</title>
        <authorList>
            <person name="Hu L."/>
            <person name="Jiang Y."/>
        </authorList>
    </citation>
    <scope>NUCLEOTIDE SEQUENCE</scope>
    <source>
        <strain evidence="2">F4-1</strain>
    </source>
</reference>
<evidence type="ECO:0000313" key="2">
    <source>
        <dbReference type="EMBL" id="KAK0383836.1"/>
    </source>
</evidence>
<comment type="caution">
    <text evidence="2">The sequence shown here is derived from an EMBL/GenBank/DDBJ whole genome shotgun (WGS) entry which is preliminary data.</text>
</comment>
<protein>
    <submittedName>
        <fullName evidence="2">Uncharacterized protein</fullName>
    </submittedName>
</protein>
<gene>
    <name evidence="2" type="ORF">NLU13_9747</name>
</gene>
<organism evidence="2 3">
    <name type="scientific">Sarocladium strictum</name>
    <name type="common">Black bundle disease fungus</name>
    <name type="synonym">Acremonium strictum</name>
    <dbReference type="NCBI Taxonomy" id="5046"/>
    <lineage>
        <taxon>Eukaryota</taxon>
        <taxon>Fungi</taxon>
        <taxon>Dikarya</taxon>
        <taxon>Ascomycota</taxon>
        <taxon>Pezizomycotina</taxon>
        <taxon>Sordariomycetes</taxon>
        <taxon>Hypocreomycetidae</taxon>
        <taxon>Hypocreales</taxon>
        <taxon>Sarocladiaceae</taxon>
        <taxon>Sarocladium</taxon>
    </lineage>
</organism>
<evidence type="ECO:0000256" key="1">
    <source>
        <dbReference type="SAM" id="Phobius"/>
    </source>
</evidence>
<accession>A0AA39L456</accession>
<feature type="transmembrane region" description="Helical" evidence="1">
    <location>
        <begin position="64"/>
        <end position="83"/>
    </location>
</feature>